<evidence type="ECO:0000256" key="3">
    <source>
        <dbReference type="ARBA" id="ARBA00007870"/>
    </source>
</evidence>
<comment type="catalytic activity">
    <reaction evidence="10 11">
        <text>(R)-pantoate + NADP(+) = 2-dehydropantoate + NADPH + H(+)</text>
        <dbReference type="Rhea" id="RHEA:16233"/>
        <dbReference type="ChEBI" id="CHEBI:11561"/>
        <dbReference type="ChEBI" id="CHEBI:15378"/>
        <dbReference type="ChEBI" id="CHEBI:15980"/>
        <dbReference type="ChEBI" id="CHEBI:57783"/>
        <dbReference type="ChEBI" id="CHEBI:58349"/>
        <dbReference type="EC" id="1.1.1.169"/>
    </reaction>
</comment>
<proteinExistence type="inferred from homology"/>
<feature type="domain" description="Ketopantoate reductase N-terminal" evidence="13">
    <location>
        <begin position="3"/>
        <end position="144"/>
    </location>
</feature>
<dbReference type="SUPFAM" id="SSF51735">
    <property type="entry name" value="NAD(P)-binding Rossmann-fold domains"/>
    <property type="match status" value="1"/>
</dbReference>
<dbReference type="InterPro" id="IPR013752">
    <property type="entry name" value="KPA_reductase"/>
</dbReference>
<dbReference type="Gene3D" id="1.10.1040.10">
    <property type="entry name" value="N-(1-d-carboxylethyl)-l-norvaline Dehydrogenase, domain 2"/>
    <property type="match status" value="1"/>
</dbReference>
<dbReference type="InterPro" id="IPR036291">
    <property type="entry name" value="NAD(P)-bd_dom_sf"/>
</dbReference>
<dbReference type="InterPro" id="IPR050838">
    <property type="entry name" value="Ketopantoate_reductase"/>
</dbReference>
<dbReference type="AlphaFoldDB" id="A0A9X3MMU0"/>
<dbReference type="GO" id="GO:0015940">
    <property type="term" value="P:pantothenate biosynthetic process"/>
    <property type="evidence" value="ECO:0007669"/>
    <property type="project" value="UniProtKB-KW"/>
</dbReference>
<evidence type="ECO:0000313" key="16">
    <source>
        <dbReference type="Proteomes" id="UP001149140"/>
    </source>
</evidence>
<keyword evidence="6 11" id="KW-0566">Pantothenate biosynthesis</keyword>
<comment type="similarity">
    <text evidence="3 11">Belongs to the ketopantoate reductase family.</text>
</comment>
<evidence type="ECO:0000256" key="12">
    <source>
        <dbReference type="SAM" id="SignalP"/>
    </source>
</evidence>
<dbReference type="InterPro" id="IPR013332">
    <property type="entry name" value="KPR_N"/>
</dbReference>
<dbReference type="RefSeq" id="WP_270037744.1">
    <property type="nucleotide sequence ID" value="NZ_JAPDOD010000001.1"/>
</dbReference>
<feature type="signal peptide" evidence="12">
    <location>
        <begin position="1"/>
        <end position="23"/>
    </location>
</feature>
<dbReference type="InterPro" id="IPR003710">
    <property type="entry name" value="ApbA"/>
</dbReference>
<dbReference type="InterPro" id="IPR013328">
    <property type="entry name" value="6PGD_dom2"/>
</dbReference>
<evidence type="ECO:0000256" key="11">
    <source>
        <dbReference type="RuleBase" id="RU362068"/>
    </source>
</evidence>
<dbReference type="SUPFAM" id="SSF48179">
    <property type="entry name" value="6-phosphogluconate dehydrogenase C-terminal domain-like"/>
    <property type="match status" value="1"/>
</dbReference>
<reference evidence="15" key="1">
    <citation type="submission" date="2022-10" db="EMBL/GenBank/DDBJ databases">
        <title>The WGS of Solirubrobacter ginsenosidimutans DSM 21036.</title>
        <authorList>
            <person name="Jiang Z."/>
        </authorList>
    </citation>
    <scope>NUCLEOTIDE SEQUENCE</scope>
    <source>
        <strain evidence="15">DSM 21036</strain>
    </source>
</reference>
<organism evidence="15 16">
    <name type="scientific">Solirubrobacter ginsenosidimutans</name>
    <dbReference type="NCBI Taxonomy" id="490573"/>
    <lineage>
        <taxon>Bacteria</taxon>
        <taxon>Bacillati</taxon>
        <taxon>Actinomycetota</taxon>
        <taxon>Thermoleophilia</taxon>
        <taxon>Solirubrobacterales</taxon>
        <taxon>Solirubrobacteraceae</taxon>
        <taxon>Solirubrobacter</taxon>
    </lineage>
</organism>
<protein>
    <recommendedName>
        <fullName evidence="5 11">2-dehydropantoate 2-reductase</fullName>
        <ecNumber evidence="4 11">1.1.1.169</ecNumber>
    </recommendedName>
    <alternativeName>
        <fullName evidence="9 11">Ketopantoate reductase</fullName>
    </alternativeName>
</protein>
<evidence type="ECO:0000259" key="14">
    <source>
        <dbReference type="Pfam" id="PF08546"/>
    </source>
</evidence>
<evidence type="ECO:0000256" key="5">
    <source>
        <dbReference type="ARBA" id="ARBA00019465"/>
    </source>
</evidence>
<dbReference type="InterPro" id="IPR008927">
    <property type="entry name" value="6-PGluconate_DH-like_C_sf"/>
</dbReference>
<comment type="caution">
    <text evidence="15">The sequence shown here is derived from an EMBL/GenBank/DDBJ whole genome shotgun (WGS) entry which is preliminary data.</text>
</comment>
<evidence type="ECO:0000256" key="2">
    <source>
        <dbReference type="ARBA" id="ARBA00004994"/>
    </source>
</evidence>
<dbReference type="Pfam" id="PF08546">
    <property type="entry name" value="ApbA_C"/>
    <property type="match status" value="1"/>
</dbReference>
<dbReference type="Proteomes" id="UP001149140">
    <property type="component" value="Unassembled WGS sequence"/>
</dbReference>
<sequence>MRVCVVGCGAIGSLFAARLAAHAEVWAYDVSAPHVEAIHRDGLRIEGGAVARINARTDAGEIPPCELGIVATKATFTEAAMAATAHVFAGGAVCSVQNGIGSEEVVARYVPRVIRGVTLLAGHVVAPGVVHEDAPGTTWLGPFEPQPAREEEIRALAEMIGGVALADSRGAQWTKLLFNAATNPLAALTGLTHGELCAQPELRATVTALVDEGRAVADALGITLDSDPDALITRAAEENFAHKPSMLQDVLAHRPTEIDALNGGIVRAGKAVGVPTPLHAAIAALIAGLEAGWNHKD</sequence>
<accession>A0A9X3MMU0</accession>
<dbReference type="PANTHER" id="PTHR43765">
    <property type="entry name" value="2-DEHYDROPANTOATE 2-REDUCTASE-RELATED"/>
    <property type="match status" value="1"/>
</dbReference>
<dbReference type="FunFam" id="1.10.1040.10:FF:000017">
    <property type="entry name" value="2-dehydropantoate 2-reductase"/>
    <property type="match status" value="1"/>
</dbReference>
<feature type="chain" id="PRO_5040737270" description="2-dehydropantoate 2-reductase" evidence="12">
    <location>
        <begin position="24"/>
        <end position="297"/>
    </location>
</feature>
<evidence type="ECO:0000256" key="6">
    <source>
        <dbReference type="ARBA" id="ARBA00022655"/>
    </source>
</evidence>
<keyword evidence="8 11" id="KW-0560">Oxidoreductase</keyword>
<evidence type="ECO:0000256" key="1">
    <source>
        <dbReference type="ARBA" id="ARBA00002919"/>
    </source>
</evidence>
<evidence type="ECO:0000256" key="7">
    <source>
        <dbReference type="ARBA" id="ARBA00022857"/>
    </source>
</evidence>
<dbReference type="GO" id="GO:0008677">
    <property type="term" value="F:2-dehydropantoate 2-reductase activity"/>
    <property type="evidence" value="ECO:0007669"/>
    <property type="project" value="UniProtKB-EC"/>
</dbReference>
<keyword evidence="7 11" id="KW-0521">NADP</keyword>
<dbReference type="NCBIfam" id="TIGR00745">
    <property type="entry name" value="apbA_panE"/>
    <property type="match status" value="1"/>
</dbReference>
<dbReference type="GO" id="GO:0005737">
    <property type="term" value="C:cytoplasm"/>
    <property type="evidence" value="ECO:0007669"/>
    <property type="project" value="TreeGrafter"/>
</dbReference>
<comment type="pathway">
    <text evidence="2 11">Cofactor biosynthesis; (R)-pantothenate biosynthesis; (R)-pantoate from 3-methyl-2-oxobutanoate: step 2/2.</text>
</comment>
<dbReference type="EMBL" id="JAPDOD010000001">
    <property type="protein sequence ID" value="MDA0159087.1"/>
    <property type="molecule type" value="Genomic_DNA"/>
</dbReference>
<evidence type="ECO:0000259" key="13">
    <source>
        <dbReference type="Pfam" id="PF02558"/>
    </source>
</evidence>
<keyword evidence="12" id="KW-0732">Signal</keyword>
<evidence type="ECO:0000256" key="9">
    <source>
        <dbReference type="ARBA" id="ARBA00032024"/>
    </source>
</evidence>
<name>A0A9X3MMU0_9ACTN</name>
<dbReference type="GO" id="GO:0050661">
    <property type="term" value="F:NADP binding"/>
    <property type="evidence" value="ECO:0007669"/>
    <property type="project" value="TreeGrafter"/>
</dbReference>
<keyword evidence="16" id="KW-1185">Reference proteome</keyword>
<feature type="domain" description="Ketopantoate reductase C-terminal" evidence="14">
    <location>
        <begin position="169"/>
        <end position="289"/>
    </location>
</feature>
<evidence type="ECO:0000313" key="15">
    <source>
        <dbReference type="EMBL" id="MDA0159087.1"/>
    </source>
</evidence>
<dbReference type="EC" id="1.1.1.169" evidence="4 11"/>
<comment type="function">
    <text evidence="1 11">Catalyzes the NADPH-dependent reduction of ketopantoate into pantoic acid.</text>
</comment>
<dbReference type="PANTHER" id="PTHR43765:SF2">
    <property type="entry name" value="2-DEHYDROPANTOATE 2-REDUCTASE"/>
    <property type="match status" value="1"/>
</dbReference>
<evidence type="ECO:0000256" key="8">
    <source>
        <dbReference type="ARBA" id="ARBA00023002"/>
    </source>
</evidence>
<evidence type="ECO:0000256" key="10">
    <source>
        <dbReference type="ARBA" id="ARBA00048793"/>
    </source>
</evidence>
<dbReference type="Gene3D" id="3.40.50.720">
    <property type="entry name" value="NAD(P)-binding Rossmann-like Domain"/>
    <property type="match status" value="1"/>
</dbReference>
<gene>
    <name evidence="15" type="ORF">OM076_02320</name>
</gene>
<dbReference type="Pfam" id="PF02558">
    <property type="entry name" value="ApbA"/>
    <property type="match status" value="1"/>
</dbReference>
<evidence type="ECO:0000256" key="4">
    <source>
        <dbReference type="ARBA" id="ARBA00013014"/>
    </source>
</evidence>